<reference evidence="2" key="1">
    <citation type="submission" date="2022-11" db="UniProtKB">
        <authorList>
            <consortium name="WormBaseParasite"/>
        </authorList>
    </citation>
    <scope>IDENTIFICATION</scope>
</reference>
<proteinExistence type="predicted"/>
<dbReference type="WBParaSite" id="nRc.2.0.1.t40695-RA">
    <property type="protein sequence ID" value="nRc.2.0.1.t40695-RA"/>
    <property type="gene ID" value="nRc.2.0.1.g40695"/>
</dbReference>
<dbReference type="SUPFAM" id="SSF56672">
    <property type="entry name" value="DNA/RNA polymerases"/>
    <property type="match status" value="1"/>
</dbReference>
<dbReference type="Gene3D" id="3.10.10.10">
    <property type="entry name" value="HIV Type 1 Reverse Transcriptase, subunit A, domain 1"/>
    <property type="match status" value="1"/>
</dbReference>
<dbReference type="InterPro" id="IPR043502">
    <property type="entry name" value="DNA/RNA_pol_sf"/>
</dbReference>
<sequence>MVRPLMKLFLSAAYDNVLKEIPDDERVSFCEDKSDTFSQIEEIEAKQSVLHSPPSIHKLPSQPMEVMELAEPIFLVAQASISISPNCQQWVAGTVFPSTTTSIPDLIVQPLPNNQVAMEFPIETTIVNITNNCNLMDHELSRHDKSLLHHTNKQKLDFPLNKVTIQNMCVSTAQKTKALSILQHNQDIFSLPGNMPTVMNKLTLSIHTGTAKPVSHHHYHIEIEQRSIFRRHIQEMLDNDFIEPSRSPWATLLSLAYDYKVEYVKGK</sequence>
<organism evidence="1 2">
    <name type="scientific">Romanomermis culicivorax</name>
    <name type="common">Nematode worm</name>
    <dbReference type="NCBI Taxonomy" id="13658"/>
    <lineage>
        <taxon>Eukaryota</taxon>
        <taxon>Metazoa</taxon>
        <taxon>Ecdysozoa</taxon>
        <taxon>Nematoda</taxon>
        <taxon>Enoplea</taxon>
        <taxon>Dorylaimia</taxon>
        <taxon>Mermithida</taxon>
        <taxon>Mermithoidea</taxon>
        <taxon>Mermithidae</taxon>
        <taxon>Romanomermis</taxon>
    </lineage>
</organism>
<name>A0A915KRH7_ROMCU</name>
<accession>A0A915KRH7</accession>
<protein>
    <submittedName>
        <fullName evidence="2">Uncharacterized protein</fullName>
    </submittedName>
</protein>
<dbReference type="AlphaFoldDB" id="A0A915KRH7"/>
<evidence type="ECO:0000313" key="1">
    <source>
        <dbReference type="Proteomes" id="UP000887565"/>
    </source>
</evidence>
<evidence type="ECO:0000313" key="2">
    <source>
        <dbReference type="WBParaSite" id="nRc.2.0.1.t40695-RA"/>
    </source>
</evidence>
<dbReference type="Proteomes" id="UP000887565">
    <property type="component" value="Unplaced"/>
</dbReference>
<keyword evidence="1" id="KW-1185">Reference proteome</keyword>